<evidence type="ECO:0000256" key="1">
    <source>
        <dbReference type="SAM" id="MobiDB-lite"/>
    </source>
</evidence>
<dbReference type="EMBL" id="DS547141">
    <property type="protein sequence ID" value="EDR01257.1"/>
    <property type="molecule type" value="Genomic_DNA"/>
</dbReference>
<feature type="region of interest" description="Disordered" evidence="1">
    <location>
        <begin position="29"/>
        <end position="51"/>
    </location>
</feature>
<protein>
    <submittedName>
        <fullName evidence="2">Predicted protein</fullName>
    </submittedName>
</protein>
<reference evidence="2 3" key="1">
    <citation type="journal article" date="2008" name="Nature">
        <title>The genome of Laccaria bicolor provides insights into mycorrhizal symbiosis.</title>
        <authorList>
            <person name="Martin F."/>
            <person name="Aerts A."/>
            <person name="Ahren D."/>
            <person name="Brun A."/>
            <person name="Danchin E.G.J."/>
            <person name="Duchaussoy F."/>
            <person name="Gibon J."/>
            <person name="Kohler A."/>
            <person name="Lindquist E."/>
            <person name="Pereda V."/>
            <person name="Salamov A."/>
            <person name="Shapiro H.J."/>
            <person name="Wuyts J."/>
            <person name="Blaudez D."/>
            <person name="Buee M."/>
            <person name="Brokstein P."/>
            <person name="Canbaeck B."/>
            <person name="Cohen D."/>
            <person name="Courty P.E."/>
            <person name="Coutinho P.M."/>
            <person name="Delaruelle C."/>
            <person name="Detter J.C."/>
            <person name="Deveau A."/>
            <person name="DiFazio S."/>
            <person name="Duplessis S."/>
            <person name="Fraissinet-Tachet L."/>
            <person name="Lucic E."/>
            <person name="Frey-Klett P."/>
            <person name="Fourrey C."/>
            <person name="Feussner I."/>
            <person name="Gay G."/>
            <person name="Grimwood J."/>
            <person name="Hoegger P.J."/>
            <person name="Jain P."/>
            <person name="Kilaru S."/>
            <person name="Labbe J."/>
            <person name="Lin Y.C."/>
            <person name="Legue V."/>
            <person name="Le Tacon F."/>
            <person name="Marmeisse R."/>
            <person name="Melayah D."/>
            <person name="Montanini B."/>
            <person name="Muratet M."/>
            <person name="Nehls U."/>
            <person name="Niculita-Hirzel H."/>
            <person name="Oudot-Le Secq M.P."/>
            <person name="Peter M."/>
            <person name="Quesneville H."/>
            <person name="Rajashekar B."/>
            <person name="Reich M."/>
            <person name="Rouhier N."/>
            <person name="Schmutz J."/>
            <person name="Yin T."/>
            <person name="Chalot M."/>
            <person name="Henrissat B."/>
            <person name="Kuees U."/>
            <person name="Lucas S."/>
            <person name="Van de Peer Y."/>
            <person name="Podila G.K."/>
            <person name="Polle A."/>
            <person name="Pukkila P.J."/>
            <person name="Richardson P.M."/>
            <person name="Rouze P."/>
            <person name="Sanders I.R."/>
            <person name="Stajich J.E."/>
            <person name="Tunlid A."/>
            <person name="Tuskan G."/>
            <person name="Grigoriev I.V."/>
        </authorList>
    </citation>
    <scope>NUCLEOTIDE SEQUENCE [LARGE SCALE GENOMIC DNA]</scope>
    <source>
        <strain evidence="3">S238N-H82 / ATCC MYA-4686</strain>
    </source>
</reference>
<dbReference type="AlphaFoldDB" id="B0DVZ4"/>
<dbReference type="GeneID" id="6083768"/>
<keyword evidence="3" id="KW-1185">Reference proteome</keyword>
<gene>
    <name evidence="2" type="ORF">LACBIDRAFT_312337</name>
</gene>
<name>B0DVZ4_LACBS</name>
<dbReference type="RefSeq" id="XP_001888133.1">
    <property type="nucleotide sequence ID" value="XM_001888098.1"/>
</dbReference>
<dbReference type="Proteomes" id="UP000001194">
    <property type="component" value="Unassembled WGS sequence"/>
</dbReference>
<dbReference type="HOGENOM" id="CLU_3106809_0_0_1"/>
<dbReference type="KEGG" id="lbc:LACBIDRAFT_312337"/>
<sequence length="51" mass="5749">MIFRHQTMPVSMGLENLALNHILVQPLSTRQPLSSDLGPKKTETRLTTSCR</sequence>
<proteinExistence type="predicted"/>
<dbReference type="InParanoid" id="B0DVZ4"/>
<evidence type="ECO:0000313" key="2">
    <source>
        <dbReference type="EMBL" id="EDR01257.1"/>
    </source>
</evidence>
<evidence type="ECO:0000313" key="3">
    <source>
        <dbReference type="Proteomes" id="UP000001194"/>
    </source>
</evidence>
<organism evidence="3">
    <name type="scientific">Laccaria bicolor (strain S238N-H82 / ATCC MYA-4686)</name>
    <name type="common">Bicoloured deceiver</name>
    <name type="synonym">Laccaria laccata var. bicolor</name>
    <dbReference type="NCBI Taxonomy" id="486041"/>
    <lineage>
        <taxon>Eukaryota</taxon>
        <taxon>Fungi</taxon>
        <taxon>Dikarya</taxon>
        <taxon>Basidiomycota</taxon>
        <taxon>Agaricomycotina</taxon>
        <taxon>Agaricomycetes</taxon>
        <taxon>Agaricomycetidae</taxon>
        <taxon>Agaricales</taxon>
        <taxon>Agaricineae</taxon>
        <taxon>Hydnangiaceae</taxon>
        <taxon>Laccaria</taxon>
    </lineage>
</organism>
<accession>B0DVZ4</accession>